<dbReference type="PROSITE" id="PS00455">
    <property type="entry name" value="AMP_BINDING"/>
    <property type="match status" value="1"/>
</dbReference>
<protein>
    <submittedName>
        <fullName evidence="5">(2,3-dihydroxybenzoyl)adenylate synthase</fullName>
    </submittedName>
</protein>
<dbReference type="PANTHER" id="PTHR43767:SF1">
    <property type="entry name" value="NONRIBOSOMAL PEPTIDE SYNTHASE PES1 (EUROFUNG)-RELATED"/>
    <property type="match status" value="1"/>
</dbReference>
<proteinExistence type="predicted"/>
<dbReference type="Pfam" id="PF00501">
    <property type="entry name" value="AMP-binding"/>
    <property type="match status" value="1"/>
</dbReference>
<dbReference type="InterPro" id="IPR000873">
    <property type="entry name" value="AMP-dep_synth/lig_dom"/>
</dbReference>
<dbReference type="InterPro" id="IPR025110">
    <property type="entry name" value="AMP-bd_C"/>
</dbReference>
<dbReference type="InterPro" id="IPR045851">
    <property type="entry name" value="AMP-bd_C_sf"/>
</dbReference>
<dbReference type="InterPro" id="IPR011963">
    <property type="entry name" value="DHB_AMP_lig"/>
</dbReference>
<evidence type="ECO:0000313" key="5">
    <source>
        <dbReference type="EMBL" id="GAA0498038.1"/>
    </source>
</evidence>
<dbReference type="NCBIfam" id="TIGR02275">
    <property type="entry name" value="DHB_AMP_lig"/>
    <property type="match status" value="1"/>
</dbReference>
<dbReference type="InterPro" id="IPR020845">
    <property type="entry name" value="AMP-binding_CS"/>
</dbReference>
<sequence>MSPQQHTPDAVGYPAEFAERYREAGYWRGETFGRMLRERALDHPDRIAIVDPAGDPAGGIRRWTYGELDDRADRMAAGFLAKGIRKGDRVVLQLPNVAEFFEVVFALFRIGALPVFALPAHRESEIRHFCAFTEAVAYVIPDTEAGFDHRELASKVKANVDTLRHVFVVGEPGEHTALRDVPCDPVAVPDAPRPDELAFLQLSGGSTGVPKLIPRTHDDYIYSLWGSNEICGVDEHSVYLCALPAAHNFPLSSPGTLGALYAGARVVLAPRPSPDVAFPLIESEGVTITGLVPPLALVWTEAAATTGHDLSSLQVLLVGGAKFSEEAARRVAPALGCTLQQVFGMAEGLVNYTRLDDPEEVIVTTQGRPISPDDEVRVVDDEDNDLPTGATGHLLTRGPYTIRGYWRAPEHNAASFTADGFYRTGDIVRRTETGHLVVEGRAKDQINRGGEKVAAEEIENHILAHPAVHDAAVVSMPDDYLGERTCAYVVLRAGAGPVKSLAIKKFVRERGLAAYKVPDRVEFVEEFPQTGIGKVSKKDLRAAIAARLTAAQH</sequence>
<accession>A0ABP3LE96</accession>
<dbReference type="Proteomes" id="UP001499895">
    <property type="component" value="Unassembled WGS sequence"/>
</dbReference>
<comment type="caution">
    <text evidence="5">The sequence shown here is derived from an EMBL/GenBank/DDBJ whole genome shotgun (WGS) entry which is preliminary data.</text>
</comment>
<dbReference type="Gene3D" id="3.30.300.30">
    <property type="match status" value="1"/>
</dbReference>
<feature type="domain" description="AMP-binding enzyme C-terminal" evidence="4">
    <location>
        <begin position="457"/>
        <end position="534"/>
    </location>
</feature>
<dbReference type="RefSeq" id="WP_344098057.1">
    <property type="nucleotide sequence ID" value="NZ_BAAAHB010000184.1"/>
</dbReference>
<name>A0ABP3LE96_9ACTN</name>
<dbReference type="Gene3D" id="3.40.50.980">
    <property type="match status" value="2"/>
</dbReference>
<comment type="pathway">
    <text evidence="1">Siderophore biosynthesis.</text>
</comment>
<feature type="domain" description="AMP-dependent synthetase/ligase" evidence="3">
    <location>
        <begin position="37"/>
        <end position="406"/>
    </location>
</feature>
<keyword evidence="2" id="KW-0436">Ligase</keyword>
<dbReference type="PANTHER" id="PTHR43767">
    <property type="entry name" value="LONG-CHAIN-FATTY-ACID--COA LIGASE"/>
    <property type="match status" value="1"/>
</dbReference>
<gene>
    <name evidence="5" type="ORF">GCM10009544_66360</name>
</gene>
<evidence type="ECO:0000313" key="6">
    <source>
        <dbReference type="Proteomes" id="UP001499895"/>
    </source>
</evidence>
<keyword evidence="6" id="KW-1185">Reference proteome</keyword>
<dbReference type="SUPFAM" id="SSF56801">
    <property type="entry name" value="Acetyl-CoA synthetase-like"/>
    <property type="match status" value="1"/>
</dbReference>
<organism evidence="5 6">
    <name type="scientific">Streptomyces stramineus</name>
    <dbReference type="NCBI Taxonomy" id="173861"/>
    <lineage>
        <taxon>Bacteria</taxon>
        <taxon>Bacillati</taxon>
        <taxon>Actinomycetota</taxon>
        <taxon>Actinomycetes</taxon>
        <taxon>Kitasatosporales</taxon>
        <taxon>Streptomycetaceae</taxon>
        <taxon>Streptomyces</taxon>
    </lineage>
</organism>
<dbReference type="CDD" id="cd05920">
    <property type="entry name" value="23DHB-AMP_lg"/>
    <property type="match status" value="1"/>
</dbReference>
<evidence type="ECO:0000259" key="3">
    <source>
        <dbReference type="Pfam" id="PF00501"/>
    </source>
</evidence>
<evidence type="ECO:0000256" key="2">
    <source>
        <dbReference type="ARBA" id="ARBA00022598"/>
    </source>
</evidence>
<dbReference type="InterPro" id="IPR050237">
    <property type="entry name" value="ATP-dep_AMP-bd_enzyme"/>
</dbReference>
<evidence type="ECO:0000259" key="4">
    <source>
        <dbReference type="Pfam" id="PF13193"/>
    </source>
</evidence>
<dbReference type="Gene3D" id="2.30.38.10">
    <property type="entry name" value="Luciferase, Domain 3"/>
    <property type="match status" value="1"/>
</dbReference>
<dbReference type="EMBL" id="BAAAHB010000184">
    <property type="protein sequence ID" value="GAA0498038.1"/>
    <property type="molecule type" value="Genomic_DNA"/>
</dbReference>
<evidence type="ECO:0000256" key="1">
    <source>
        <dbReference type="ARBA" id="ARBA00004924"/>
    </source>
</evidence>
<dbReference type="Pfam" id="PF13193">
    <property type="entry name" value="AMP-binding_C"/>
    <property type="match status" value="1"/>
</dbReference>
<reference evidence="6" key="1">
    <citation type="journal article" date="2019" name="Int. J. Syst. Evol. Microbiol.">
        <title>The Global Catalogue of Microorganisms (GCM) 10K type strain sequencing project: providing services to taxonomists for standard genome sequencing and annotation.</title>
        <authorList>
            <consortium name="The Broad Institute Genomics Platform"/>
            <consortium name="The Broad Institute Genome Sequencing Center for Infectious Disease"/>
            <person name="Wu L."/>
            <person name="Ma J."/>
        </authorList>
    </citation>
    <scope>NUCLEOTIDE SEQUENCE [LARGE SCALE GENOMIC DNA]</scope>
    <source>
        <strain evidence="6">JCM 10649</strain>
    </source>
</reference>